<dbReference type="AlphaFoldDB" id="E3NMV7"/>
<dbReference type="InParanoid" id="E3NMV7"/>
<sequence>MSCGWSIAALRLLLAYFSATTASTQKHQTVARLPFSYLLCSPTIRIPFACQRAFSFRLPTTHLQRFTCV</sequence>
<evidence type="ECO:0008006" key="4">
    <source>
        <dbReference type="Google" id="ProtNLM"/>
    </source>
</evidence>
<keyword evidence="1" id="KW-0732">Signal</keyword>
<feature type="chain" id="PRO_5003176838" description="Secreted protein" evidence="1">
    <location>
        <begin position="23"/>
        <end position="69"/>
    </location>
</feature>
<dbReference type="HOGENOM" id="CLU_2778306_0_0_1"/>
<evidence type="ECO:0000313" key="3">
    <source>
        <dbReference type="Proteomes" id="UP000008281"/>
    </source>
</evidence>
<organism evidence="3">
    <name type="scientific">Caenorhabditis remanei</name>
    <name type="common">Caenorhabditis vulgaris</name>
    <dbReference type="NCBI Taxonomy" id="31234"/>
    <lineage>
        <taxon>Eukaryota</taxon>
        <taxon>Metazoa</taxon>
        <taxon>Ecdysozoa</taxon>
        <taxon>Nematoda</taxon>
        <taxon>Chromadorea</taxon>
        <taxon>Rhabditida</taxon>
        <taxon>Rhabditina</taxon>
        <taxon>Rhabditomorpha</taxon>
        <taxon>Rhabditoidea</taxon>
        <taxon>Rhabditidae</taxon>
        <taxon>Peloderinae</taxon>
        <taxon>Caenorhabditis</taxon>
    </lineage>
</organism>
<evidence type="ECO:0000313" key="2">
    <source>
        <dbReference type="EMBL" id="EFP08980.1"/>
    </source>
</evidence>
<keyword evidence="3" id="KW-1185">Reference proteome</keyword>
<name>E3NMV7_CAERE</name>
<dbReference type="Proteomes" id="UP000008281">
    <property type="component" value="Unassembled WGS sequence"/>
</dbReference>
<evidence type="ECO:0000256" key="1">
    <source>
        <dbReference type="SAM" id="SignalP"/>
    </source>
</evidence>
<gene>
    <name evidence="2" type="ORF">CRE_15167</name>
</gene>
<feature type="signal peptide" evidence="1">
    <location>
        <begin position="1"/>
        <end position="22"/>
    </location>
</feature>
<reference evidence="2" key="1">
    <citation type="submission" date="2007-07" db="EMBL/GenBank/DDBJ databases">
        <title>PCAP assembly of the Caenorhabditis remanei genome.</title>
        <authorList>
            <consortium name="The Caenorhabditis remanei Sequencing Consortium"/>
            <person name="Wilson R.K."/>
        </authorList>
    </citation>
    <scope>NUCLEOTIDE SEQUENCE [LARGE SCALE GENOMIC DNA]</scope>
    <source>
        <strain evidence="2">PB4641</strain>
    </source>
</reference>
<protein>
    <recommendedName>
        <fullName evidence="4">Secreted protein</fullName>
    </recommendedName>
</protein>
<accession>E3NMV7</accession>
<proteinExistence type="predicted"/>
<dbReference type="EMBL" id="DS269114">
    <property type="protein sequence ID" value="EFP08980.1"/>
    <property type="molecule type" value="Genomic_DNA"/>
</dbReference>